<evidence type="ECO:0008006" key="4">
    <source>
        <dbReference type="Google" id="ProtNLM"/>
    </source>
</evidence>
<dbReference type="KEGG" id="trs:Terro_1337"/>
<evidence type="ECO:0000256" key="1">
    <source>
        <dbReference type="SAM" id="SignalP"/>
    </source>
</evidence>
<accession>I3ZEH8</accession>
<dbReference type="InterPro" id="IPR029058">
    <property type="entry name" value="AB_hydrolase_fold"/>
</dbReference>
<protein>
    <recommendedName>
        <fullName evidence="4">Thioesterase domain-containing protein</fullName>
    </recommendedName>
</protein>
<dbReference type="EMBL" id="CP003379">
    <property type="protein sequence ID" value="AFL87646.1"/>
    <property type="molecule type" value="Genomic_DNA"/>
</dbReference>
<dbReference type="AlphaFoldDB" id="I3ZEH8"/>
<sequence length="248" mass="27628">MPHFPLLLRIATATFFAGLATAVPAQFLLPAKTADRPTLVLGFMGGRVKASNFVHKEAVIARDLRERNGERLTVLTFANHDAGRAMNAVLHYLDEDGSGTLTDGEKKNARIVLYGHSWGASETVNIARRLERLGVPVLLTIQVDSVQKFGEDDQTIPANVHRAMNFYQTEGLLSGRRSIRAADPAKTMILGNNRVSYKSSPVDTSEFPWFARTFMRPHIEIENDPKVWDNVQAMIQQEVDTETRTQSP</sequence>
<dbReference type="eggNOG" id="COG1073">
    <property type="taxonomic scope" value="Bacteria"/>
</dbReference>
<proteinExistence type="predicted"/>
<keyword evidence="1" id="KW-0732">Signal</keyword>
<organism evidence="2 3">
    <name type="scientific">Terriglobus roseus (strain DSM 18391 / NRRL B-41598 / KBS 63)</name>
    <dbReference type="NCBI Taxonomy" id="926566"/>
    <lineage>
        <taxon>Bacteria</taxon>
        <taxon>Pseudomonadati</taxon>
        <taxon>Acidobacteriota</taxon>
        <taxon>Terriglobia</taxon>
        <taxon>Terriglobales</taxon>
        <taxon>Acidobacteriaceae</taxon>
        <taxon>Terriglobus</taxon>
    </lineage>
</organism>
<evidence type="ECO:0000313" key="2">
    <source>
        <dbReference type="EMBL" id="AFL87646.1"/>
    </source>
</evidence>
<evidence type="ECO:0000313" key="3">
    <source>
        <dbReference type="Proteomes" id="UP000006056"/>
    </source>
</evidence>
<dbReference type="SUPFAM" id="SSF53474">
    <property type="entry name" value="alpha/beta-Hydrolases"/>
    <property type="match status" value="2"/>
</dbReference>
<dbReference type="Gene3D" id="3.40.50.1820">
    <property type="entry name" value="alpha/beta hydrolase"/>
    <property type="match status" value="1"/>
</dbReference>
<dbReference type="RefSeq" id="WP_014785215.1">
    <property type="nucleotide sequence ID" value="NC_018014.1"/>
</dbReference>
<feature type="chain" id="PRO_5003684745" description="Thioesterase domain-containing protein" evidence="1">
    <location>
        <begin position="23"/>
        <end position="248"/>
    </location>
</feature>
<name>I3ZEH8_TERRK</name>
<dbReference type="Proteomes" id="UP000006056">
    <property type="component" value="Chromosome"/>
</dbReference>
<keyword evidence="3" id="KW-1185">Reference proteome</keyword>
<dbReference type="OrthoDB" id="5293296at2"/>
<dbReference type="HOGENOM" id="CLU_1119719_0_0_0"/>
<dbReference type="STRING" id="926566.Terro_1337"/>
<reference evidence="2 3" key="1">
    <citation type="submission" date="2012-06" db="EMBL/GenBank/DDBJ databases">
        <title>Complete genome of Terriglobus roseus DSM 18391.</title>
        <authorList>
            <consortium name="US DOE Joint Genome Institute (JGI-PGF)"/>
            <person name="Lucas S."/>
            <person name="Copeland A."/>
            <person name="Lapidus A."/>
            <person name="Glavina del Rio T."/>
            <person name="Dalin E."/>
            <person name="Tice H."/>
            <person name="Bruce D."/>
            <person name="Goodwin L."/>
            <person name="Pitluck S."/>
            <person name="Peters L."/>
            <person name="Mikhailova N."/>
            <person name="Munk A.C.C."/>
            <person name="Kyrpides N."/>
            <person name="Mavromatis K."/>
            <person name="Ivanova N."/>
            <person name="Brettin T."/>
            <person name="Detter J.C."/>
            <person name="Han C."/>
            <person name="Larimer F."/>
            <person name="Land M."/>
            <person name="Hauser L."/>
            <person name="Markowitz V."/>
            <person name="Cheng J.-F."/>
            <person name="Hugenholtz P."/>
            <person name="Woyke T."/>
            <person name="Wu D."/>
            <person name="Brambilla E."/>
            <person name="Klenk H.-P."/>
            <person name="Eisen J.A."/>
        </authorList>
    </citation>
    <scope>NUCLEOTIDE SEQUENCE [LARGE SCALE GENOMIC DNA]</scope>
    <source>
        <strain evidence="3">DSM 18391 / NRRL B-41598 / KBS 63</strain>
    </source>
</reference>
<feature type="signal peptide" evidence="1">
    <location>
        <begin position="1"/>
        <end position="22"/>
    </location>
</feature>
<gene>
    <name evidence="2" type="ordered locus">Terro_1337</name>
</gene>